<dbReference type="Proteomes" id="UP001189429">
    <property type="component" value="Unassembled WGS sequence"/>
</dbReference>
<dbReference type="Gene3D" id="1.20.1250.20">
    <property type="entry name" value="MFS general substrate transporter like domains"/>
    <property type="match status" value="1"/>
</dbReference>
<dbReference type="EMBL" id="CAUYUJ010006174">
    <property type="protein sequence ID" value="CAK0816367.1"/>
    <property type="molecule type" value="Genomic_DNA"/>
</dbReference>
<evidence type="ECO:0000313" key="4">
    <source>
        <dbReference type="Proteomes" id="UP001189429"/>
    </source>
</evidence>
<feature type="transmembrane region" description="Helical" evidence="2">
    <location>
        <begin position="20"/>
        <end position="42"/>
    </location>
</feature>
<feature type="transmembrane region" description="Helical" evidence="2">
    <location>
        <begin position="121"/>
        <end position="142"/>
    </location>
</feature>
<organism evidence="3 4">
    <name type="scientific">Prorocentrum cordatum</name>
    <dbReference type="NCBI Taxonomy" id="2364126"/>
    <lineage>
        <taxon>Eukaryota</taxon>
        <taxon>Sar</taxon>
        <taxon>Alveolata</taxon>
        <taxon>Dinophyceae</taxon>
        <taxon>Prorocentrales</taxon>
        <taxon>Prorocentraceae</taxon>
        <taxon>Prorocentrum</taxon>
    </lineage>
</organism>
<accession>A0ABN9RFC9</accession>
<evidence type="ECO:0000256" key="1">
    <source>
        <dbReference type="SAM" id="MobiDB-lite"/>
    </source>
</evidence>
<keyword evidence="4" id="KW-1185">Reference proteome</keyword>
<comment type="caution">
    <text evidence="3">The sequence shown here is derived from an EMBL/GenBank/DDBJ whole genome shotgun (WGS) entry which is preliminary data.</text>
</comment>
<keyword evidence="2" id="KW-0472">Membrane</keyword>
<reference evidence="3" key="1">
    <citation type="submission" date="2023-10" db="EMBL/GenBank/DDBJ databases">
        <authorList>
            <person name="Chen Y."/>
            <person name="Shah S."/>
            <person name="Dougan E. K."/>
            <person name="Thang M."/>
            <person name="Chan C."/>
        </authorList>
    </citation>
    <scope>NUCLEOTIDE SEQUENCE [LARGE SCALE GENOMIC DNA]</scope>
</reference>
<feature type="compositionally biased region" description="Low complexity" evidence="1">
    <location>
        <begin position="226"/>
        <end position="236"/>
    </location>
</feature>
<evidence type="ECO:0000313" key="3">
    <source>
        <dbReference type="EMBL" id="CAK0816367.1"/>
    </source>
</evidence>
<name>A0ABN9RFC9_9DINO</name>
<dbReference type="InterPro" id="IPR036259">
    <property type="entry name" value="MFS_trans_sf"/>
</dbReference>
<feature type="region of interest" description="Disordered" evidence="1">
    <location>
        <begin position="195"/>
        <end position="247"/>
    </location>
</feature>
<evidence type="ECO:0008006" key="5">
    <source>
        <dbReference type="Google" id="ProtNLM"/>
    </source>
</evidence>
<keyword evidence="2" id="KW-0812">Transmembrane</keyword>
<protein>
    <recommendedName>
        <fullName evidence="5">Nodulin-like domain-containing protein</fullName>
    </recommendedName>
</protein>
<sequence>MRDRTASVVLGLPLFTVRRALLLSVCILGVVQYGLTTVFGVIAGDLEPYYGLTPEQGDELYAWMNFGSCALSFIPGLCYDRVGPAVAMAVGTLCGISPVVLQLMWTSTFPAFIGTMGGLSFSYMLFGFAASFYNVIGCFAPLEGFPKKDIGKVSAVVQVCLSLGLTVQTWAYTMLKQSGGDYMGKSASCRRWKGRWGESSLKPPPPTPPKRPGRLRTGGDPPPTQHPHTTQPQAAQERADLPSGACR</sequence>
<dbReference type="SUPFAM" id="SSF103473">
    <property type="entry name" value="MFS general substrate transporter"/>
    <property type="match status" value="1"/>
</dbReference>
<keyword evidence="2" id="KW-1133">Transmembrane helix</keyword>
<feature type="transmembrane region" description="Helical" evidence="2">
    <location>
        <begin position="86"/>
        <end position="105"/>
    </location>
</feature>
<proteinExistence type="predicted"/>
<gene>
    <name evidence="3" type="ORF">PCOR1329_LOCUS19360</name>
</gene>
<evidence type="ECO:0000256" key="2">
    <source>
        <dbReference type="SAM" id="Phobius"/>
    </source>
</evidence>